<dbReference type="PaxDb" id="584708-Apau_1611"/>
<dbReference type="InterPro" id="IPR003439">
    <property type="entry name" value="ABC_transporter-like_ATP-bd"/>
</dbReference>
<evidence type="ECO:0000256" key="8">
    <source>
        <dbReference type="ARBA" id="ARBA00023136"/>
    </source>
</evidence>
<evidence type="ECO:0000256" key="7">
    <source>
        <dbReference type="ARBA" id="ARBA00022967"/>
    </source>
</evidence>
<dbReference type="PROSITE" id="PS00211">
    <property type="entry name" value="ABC_TRANSPORTER_1"/>
    <property type="match status" value="1"/>
</dbReference>
<dbReference type="GO" id="GO:0042626">
    <property type="term" value="F:ATPase-coupled transmembrane transporter activity"/>
    <property type="evidence" value="ECO:0007669"/>
    <property type="project" value="TreeGrafter"/>
</dbReference>
<dbReference type="RefSeq" id="WP_006301248.1">
    <property type="nucleotide sequence ID" value="NZ_CM001022.1"/>
</dbReference>
<dbReference type="HOGENOM" id="CLU_000604_1_22_0"/>
<keyword evidence="11" id="KW-1185">Reference proteome</keyword>
<dbReference type="InterPro" id="IPR050095">
    <property type="entry name" value="ECF_ABC_transporter_ATP-bd"/>
</dbReference>
<dbReference type="InterPro" id="IPR015856">
    <property type="entry name" value="ABC_transpr_CbiO/EcfA_su"/>
</dbReference>
<dbReference type="GO" id="GO:0016887">
    <property type="term" value="F:ATP hydrolysis activity"/>
    <property type="evidence" value="ECO:0007669"/>
    <property type="project" value="InterPro"/>
</dbReference>
<dbReference type="Proteomes" id="UP000005096">
    <property type="component" value="Chromosome"/>
</dbReference>
<reference evidence="10 11" key="1">
    <citation type="journal article" date="2010" name="Stand. Genomic Sci.">
        <title>Non-contiguous finished genome sequence of Aminomonas paucivorans type strain (GLU-3).</title>
        <authorList>
            <person name="Pitluck S."/>
            <person name="Yasawong M."/>
            <person name="Held B."/>
            <person name="Lapidus A."/>
            <person name="Nolan M."/>
            <person name="Copeland A."/>
            <person name="Lucas S."/>
            <person name="Del Rio T.G."/>
            <person name="Tice H."/>
            <person name="Cheng J.F."/>
            <person name="Chertkov O."/>
            <person name="Goodwin L."/>
            <person name="Tapia R."/>
            <person name="Han C."/>
            <person name="Liolios K."/>
            <person name="Ivanova N."/>
            <person name="Mavromatis K."/>
            <person name="Ovchinnikova G."/>
            <person name="Pati A."/>
            <person name="Chen A."/>
            <person name="Palaniappan K."/>
            <person name="Land M."/>
            <person name="Hauser L."/>
            <person name="Chang Y.J."/>
            <person name="Jeffries C.D."/>
            <person name="Pukall R."/>
            <person name="Spring S."/>
            <person name="Rohde M."/>
            <person name="Sikorski J."/>
            <person name="Goker M."/>
            <person name="Woyke T."/>
            <person name="Bristow J."/>
            <person name="Eisen J.A."/>
            <person name="Markowitz V."/>
            <person name="Hugenholtz P."/>
            <person name="Kyrpides N.C."/>
            <person name="Klenk H.P."/>
        </authorList>
    </citation>
    <scope>NUCLEOTIDE SEQUENCE [LARGE SCALE GENOMIC DNA]</scope>
    <source>
        <strain evidence="10 11">DSM 12260</strain>
    </source>
</reference>
<sequence>MLPVDAGGACSFRKVGYVYPGSQSRALEGLDLEVARGEWIALLGANGSGKSTFARLCNALLIPTQGDCSVLGLDTRVPANAERIRRGVAMVFQNPENQIVASVVEEETAFGPENLGLPPQEIRARVDQALRVVGLWEKRRAATYALSGGQKQRLALAGALALDPEVLVLDEATAMVDPRGRADFVSLLGRLHRQGKTLIQITHRLEEIVEADRVVVLNGGVKVFDGAPQGLFDLPKEAAAWGLGIPPLVSLRRFLLEKGLIPEQTPPRVEALEGALCP</sequence>
<evidence type="ECO:0000256" key="5">
    <source>
        <dbReference type="ARBA" id="ARBA00022741"/>
    </source>
</evidence>
<dbReference type="EMBL" id="CM001022">
    <property type="protein sequence ID" value="EFQ24030.1"/>
    <property type="molecule type" value="Genomic_DNA"/>
</dbReference>
<dbReference type="eggNOG" id="COG1122">
    <property type="taxonomic scope" value="Bacteria"/>
</dbReference>
<dbReference type="InterPro" id="IPR027417">
    <property type="entry name" value="P-loop_NTPase"/>
</dbReference>
<keyword evidence="7" id="KW-1278">Translocase</keyword>
<dbReference type="InterPro" id="IPR003593">
    <property type="entry name" value="AAA+_ATPase"/>
</dbReference>
<evidence type="ECO:0000256" key="6">
    <source>
        <dbReference type="ARBA" id="ARBA00022840"/>
    </source>
</evidence>
<keyword evidence="4" id="KW-1003">Cell membrane</keyword>
<protein>
    <submittedName>
        <fullName evidence="10">ABC transporter related protein</fullName>
    </submittedName>
</protein>
<dbReference type="InterPro" id="IPR017871">
    <property type="entry name" value="ABC_transporter-like_CS"/>
</dbReference>
<dbReference type="AlphaFoldDB" id="E3CUL4"/>
<feature type="domain" description="ABC transporter" evidence="9">
    <location>
        <begin position="12"/>
        <end position="244"/>
    </location>
</feature>
<evidence type="ECO:0000313" key="10">
    <source>
        <dbReference type="EMBL" id="EFQ24030.1"/>
    </source>
</evidence>
<dbReference type="CDD" id="cd03225">
    <property type="entry name" value="ABC_cobalt_CbiO_domain1"/>
    <property type="match status" value="1"/>
</dbReference>
<keyword evidence="5" id="KW-0547">Nucleotide-binding</keyword>
<dbReference type="SMART" id="SM00382">
    <property type="entry name" value="AAA"/>
    <property type="match status" value="1"/>
</dbReference>
<proteinExistence type="inferred from homology"/>
<comment type="similarity">
    <text evidence="2">Belongs to the ABC transporter superfamily.</text>
</comment>
<dbReference type="PANTHER" id="PTHR43553">
    <property type="entry name" value="HEAVY METAL TRANSPORTER"/>
    <property type="match status" value="1"/>
</dbReference>
<comment type="subcellular location">
    <subcellularLocation>
        <location evidence="1">Cell membrane</location>
    </subcellularLocation>
</comment>
<evidence type="ECO:0000256" key="4">
    <source>
        <dbReference type="ARBA" id="ARBA00022475"/>
    </source>
</evidence>
<organism evidence="10 11">
    <name type="scientific">Aminomonas paucivorans DSM 12260</name>
    <dbReference type="NCBI Taxonomy" id="584708"/>
    <lineage>
        <taxon>Bacteria</taxon>
        <taxon>Thermotogati</taxon>
        <taxon>Synergistota</taxon>
        <taxon>Synergistia</taxon>
        <taxon>Synergistales</taxon>
        <taxon>Synergistaceae</taxon>
        <taxon>Aminomonas</taxon>
    </lineage>
</organism>
<dbReference type="STRING" id="584708.Apau_1611"/>
<gene>
    <name evidence="10" type="ORF">Apau_1611</name>
</gene>
<dbReference type="PANTHER" id="PTHR43553:SF24">
    <property type="entry name" value="ENERGY-COUPLING FACTOR TRANSPORTER ATP-BINDING PROTEIN ECFA1"/>
    <property type="match status" value="1"/>
</dbReference>
<evidence type="ECO:0000256" key="1">
    <source>
        <dbReference type="ARBA" id="ARBA00004236"/>
    </source>
</evidence>
<keyword evidence="6" id="KW-0067">ATP-binding</keyword>
<keyword evidence="3" id="KW-0813">Transport</keyword>
<name>E3CUL4_9BACT</name>
<dbReference type="GO" id="GO:0043190">
    <property type="term" value="C:ATP-binding cassette (ABC) transporter complex"/>
    <property type="evidence" value="ECO:0007669"/>
    <property type="project" value="TreeGrafter"/>
</dbReference>
<dbReference type="Pfam" id="PF00005">
    <property type="entry name" value="ABC_tran"/>
    <property type="match status" value="1"/>
</dbReference>
<evidence type="ECO:0000313" key="11">
    <source>
        <dbReference type="Proteomes" id="UP000005096"/>
    </source>
</evidence>
<evidence type="ECO:0000259" key="9">
    <source>
        <dbReference type="PROSITE" id="PS50893"/>
    </source>
</evidence>
<dbReference type="Gene3D" id="3.40.50.300">
    <property type="entry name" value="P-loop containing nucleotide triphosphate hydrolases"/>
    <property type="match status" value="1"/>
</dbReference>
<dbReference type="OrthoDB" id="9784332at2"/>
<dbReference type="FunFam" id="3.40.50.300:FF:000224">
    <property type="entry name" value="Energy-coupling factor transporter ATP-binding protein EcfA"/>
    <property type="match status" value="1"/>
</dbReference>
<keyword evidence="8" id="KW-0472">Membrane</keyword>
<dbReference type="GO" id="GO:0005524">
    <property type="term" value="F:ATP binding"/>
    <property type="evidence" value="ECO:0007669"/>
    <property type="project" value="UniProtKB-KW"/>
</dbReference>
<dbReference type="SUPFAM" id="SSF52540">
    <property type="entry name" value="P-loop containing nucleoside triphosphate hydrolases"/>
    <property type="match status" value="1"/>
</dbReference>
<evidence type="ECO:0000256" key="2">
    <source>
        <dbReference type="ARBA" id="ARBA00005417"/>
    </source>
</evidence>
<evidence type="ECO:0000256" key="3">
    <source>
        <dbReference type="ARBA" id="ARBA00022448"/>
    </source>
</evidence>
<dbReference type="PROSITE" id="PS50893">
    <property type="entry name" value="ABC_TRANSPORTER_2"/>
    <property type="match status" value="1"/>
</dbReference>
<accession>E3CUL4</accession>